<reference evidence="1" key="1">
    <citation type="submission" date="2020-08" db="EMBL/GenBank/DDBJ databases">
        <title>Multicomponent nature underlies the extraordinary mechanical properties of spider dragline silk.</title>
        <authorList>
            <person name="Kono N."/>
            <person name="Nakamura H."/>
            <person name="Mori M."/>
            <person name="Yoshida Y."/>
            <person name="Ohtoshi R."/>
            <person name="Malay A.D."/>
            <person name="Moran D.A.P."/>
            <person name="Tomita M."/>
            <person name="Numata K."/>
            <person name="Arakawa K."/>
        </authorList>
    </citation>
    <scope>NUCLEOTIDE SEQUENCE</scope>
</reference>
<keyword evidence="2" id="KW-1185">Reference proteome</keyword>
<comment type="caution">
    <text evidence="1">The sequence shown here is derived from an EMBL/GenBank/DDBJ whole genome shotgun (WGS) entry which is preliminary data.</text>
</comment>
<dbReference type="EMBL" id="BMAW01022874">
    <property type="protein sequence ID" value="GFT80035.1"/>
    <property type="molecule type" value="Genomic_DNA"/>
</dbReference>
<dbReference type="AlphaFoldDB" id="A0A8X6U5E2"/>
<sequence>MVYVALLPAAVGAAVWAARRRNAATCRCALQRLCAIQPYTPPVLLACWCVRYFFLISPAAVDHMRHLVMSSASALRFLRQPPVMLMRYSAATVYFSTSGIAISPAAGVCSVVRRFVYAVSLHSSIPFAYGDTSYLCVISRRSIRTGSMTQWHTAYSAAYAGRALGNADMATVACRYDACCYAKSPWHRVCMDAGVSTQPHAMVANAMLALLLASLAAPAV</sequence>
<name>A0A8X6U5E2_NEPPI</name>
<protein>
    <submittedName>
        <fullName evidence="1">Uncharacterized protein</fullName>
    </submittedName>
</protein>
<evidence type="ECO:0000313" key="1">
    <source>
        <dbReference type="EMBL" id="GFT80035.1"/>
    </source>
</evidence>
<accession>A0A8X6U5E2</accession>
<evidence type="ECO:0000313" key="2">
    <source>
        <dbReference type="Proteomes" id="UP000887013"/>
    </source>
</evidence>
<gene>
    <name evidence="1" type="ORF">NPIL_188371</name>
</gene>
<proteinExistence type="predicted"/>
<organism evidence="1 2">
    <name type="scientific">Nephila pilipes</name>
    <name type="common">Giant wood spider</name>
    <name type="synonym">Nephila maculata</name>
    <dbReference type="NCBI Taxonomy" id="299642"/>
    <lineage>
        <taxon>Eukaryota</taxon>
        <taxon>Metazoa</taxon>
        <taxon>Ecdysozoa</taxon>
        <taxon>Arthropoda</taxon>
        <taxon>Chelicerata</taxon>
        <taxon>Arachnida</taxon>
        <taxon>Araneae</taxon>
        <taxon>Araneomorphae</taxon>
        <taxon>Entelegynae</taxon>
        <taxon>Araneoidea</taxon>
        <taxon>Nephilidae</taxon>
        <taxon>Nephila</taxon>
    </lineage>
</organism>
<dbReference type="Proteomes" id="UP000887013">
    <property type="component" value="Unassembled WGS sequence"/>
</dbReference>